<dbReference type="InterPro" id="IPR003121">
    <property type="entry name" value="SWIB_MDM2_domain"/>
</dbReference>
<evidence type="ECO:0000256" key="4">
    <source>
        <dbReference type="ARBA" id="ARBA00023242"/>
    </source>
</evidence>
<dbReference type="GO" id="GO:0000500">
    <property type="term" value="C:RNA polymerase I upstream activating factor complex"/>
    <property type="evidence" value="ECO:0007669"/>
    <property type="project" value="UniProtKB-ARBA"/>
</dbReference>
<comment type="subcellular location">
    <subcellularLocation>
        <location evidence="1">Nucleus</location>
    </subcellularLocation>
</comment>
<evidence type="ECO:0000313" key="9">
    <source>
        <dbReference type="Proteomes" id="UP001154282"/>
    </source>
</evidence>
<dbReference type="CDD" id="cd10567">
    <property type="entry name" value="SWIB-MDM2_like"/>
    <property type="match status" value="2"/>
</dbReference>
<dbReference type="PANTHER" id="PTHR13844">
    <property type="entry name" value="SWI/SNF-RELATED MATRIX-ASSOCIATED ACTIN-DEPENDENT REGULATOR OF CHROMATIN SUBFAMILY D"/>
    <property type="match status" value="1"/>
</dbReference>
<dbReference type="SUPFAM" id="SSF47592">
    <property type="entry name" value="SWIB/MDM2 domain"/>
    <property type="match status" value="3"/>
</dbReference>
<keyword evidence="9" id="KW-1185">Reference proteome</keyword>
<dbReference type="InterPro" id="IPR014876">
    <property type="entry name" value="DEK_C"/>
</dbReference>
<feature type="compositionally biased region" description="Basic residues" evidence="5">
    <location>
        <begin position="156"/>
        <end position="168"/>
    </location>
</feature>
<feature type="region of interest" description="Disordered" evidence="5">
    <location>
        <begin position="115"/>
        <end position="182"/>
    </location>
</feature>
<dbReference type="Pfam" id="PF08766">
    <property type="entry name" value="DEK_C"/>
    <property type="match status" value="2"/>
</dbReference>
<accession>A0AAV0GQX2</accession>
<feature type="domain" description="DEK-C" evidence="7">
    <location>
        <begin position="51"/>
        <end position="106"/>
    </location>
</feature>
<dbReference type="InterPro" id="IPR019835">
    <property type="entry name" value="SWIB_domain"/>
</dbReference>
<evidence type="ECO:0000259" key="7">
    <source>
        <dbReference type="PROSITE" id="PS51998"/>
    </source>
</evidence>
<feature type="region of interest" description="Disordered" evidence="5">
    <location>
        <begin position="274"/>
        <end position="305"/>
    </location>
</feature>
<feature type="compositionally biased region" description="Acidic residues" evidence="5">
    <location>
        <begin position="139"/>
        <end position="151"/>
    </location>
</feature>
<feature type="domain" description="DM2" evidence="6">
    <location>
        <begin position="181"/>
        <end position="258"/>
    </location>
</feature>
<name>A0AAV0GQX2_9ROSI</name>
<dbReference type="FunFam" id="1.10.245.10:FF:000004">
    <property type="entry name" value="Upstream activation factor subunit"/>
    <property type="match status" value="1"/>
</dbReference>
<organism evidence="8 9">
    <name type="scientific">Linum tenue</name>
    <dbReference type="NCBI Taxonomy" id="586396"/>
    <lineage>
        <taxon>Eukaryota</taxon>
        <taxon>Viridiplantae</taxon>
        <taxon>Streptophyta</taxon>
        <taxon>Embryophyta</taxon>
        <taxon>Tracheophyta</taxon>
        <taxon>Spermatophyta</taxon>
        <taxon>Magnoliopsida</taxon>
        <taxon>eudicotyledons</taxon>
        <taxon>Gunneridae</taxon>
        <taxon>Pentapetalae</taxon>
        <taxon>rosids</taxon>
        <taxon>fabids</taxon>
        <taxon>Malpighiales</taxon>
        <taxon>Linaceae</taxon>
        <taxon>Linum</taxon>
    </lineage>
</organism>
<dbReference type="AlphaFoldDB" id="A0AAV0GQX2"/>
<dbReference type="PROSITE" id="PS51998">
    <property type="entry name" value="DEK_C"/>
    <property type="match status" value="1"/>
</dbReference>
<dbReference type="Gene3D" id="1.10.245.10">
    <property type="entry name" value="SWIB/MDM2 domain"/>
    <property type="match status" value="3"/>
</dbReference>
<protein>
    <recommendedName>
        <fullName evidence="10">DM2 domain-containing protein</fullName>
    </recommendedName>
</protein>
<evidence type="ECO:0008006" key="10">
    <source>
        <dbReference type="Google" id="ProtNLM"/>
    </source>
</evidence>
<comment type="caution">
    <text evidence="8">The sequence shown here is derived from an EMBL/GenBank/DDBJ whole genome shotgun (WGS) entry which is preliminary data.</text>
</comment>
<proteinExistence type="predicted"/>
<feature type="compositionally biased region" description="Acidic residues" evidence="5">
    <location>
        <begin position="359"/>
        <end position="370"/>
    </location>
</feature>
<feature type="region of interest" description="Disordered" evidence="5">
    <location>
        <begin position="353"/>
        <end position="427"/>
    </location>
</feature>
<feature type="compositionally biased region" description="Basic and acidic residues" evidence="5">
    <location>
        <begin position="129"/>
        <end position="138"/>
    </location>
</feature>
<keyword evidence="2" id="KW-0805">Transcription regulation</keyword>
<dbReference type="Gene3D" id="1.10.10.60">
    <property type="entry name" value="Homeodomain-like"/>
    <property type="match status" value="1"/>
</dbReference>
<evidence type="ECO:0000256" key="5">
    <source>
        <dbReference type="SAM" id="MobiDB-lite"/>
    </source>
</evidence>
<evidence type="ECO:0000256" key="3">
    <source>
        <dbReference type="ARBA" id="ARBA00023163"/>
    </source>
</evidence>
<keyword evidence="3" id="KW-0804">Transcription</keyword>
<gene>
    <name evidence="8" type="ORF">LITE_LOCUS590</name>
</gene>
<feature type="compositionally biased region" description="Acidic residues" evidence="5">
    <location>
        <begin position="385"/>
        <end position="395"/>
    </location>
</feature>
<feature type="non-terminal residue" evidence="8">
    <location>
        <position position="1"/>
    </location>
</feature>
<dbReference type="PROSITE" id="PS51925">
    <property type="entry name" value="SWIB_MDM2"/>
    <property type="match status" value="1"/>
</dbReference>
<feature type="compositionally biased region" description="Basic residues" evidence="5">
    <location>
        <begin position="400"/>
        <end position="413"/>
    </location>
</feature>
<evidence type="ECO:0000256" key="2">
    <source>
        <dbReference type="ARBA" id="ARBA00023015"/>
    </source>
</evidence>
<dbReference type="InterPro" id="IPR036885">
    <property type="entry name" value="SWIB_MDM2_dom_sf"/>
</dbReference>
<reference evidence="8" key="1">
    <citation type="submission" date="2022-08" db="EMBL/GenBank/DDBJ databases">
        <authorList>
            <person name="Gutierrez-Valencia J."/>
        </authorList>
    </citation>
    <scope>NUCLEOTIDE SEQUENCE</scope>
</reference>
<evidence type="ECO:0000256" key="1">
    <source>
        <dbReference type="ARBA" id="ARBA00004123"/>
    </source>
</evidence>
<dbReference type="Proteomes" id="UP001154282">
    <property type="component" value="Unassembled WGS sequence"/>
</dbReference>
<sequence length="617" mass="70102">SHALQRETGEETDDTETLLSFPLFIPSFAPISLSSPLSVSASHSPSKPATMVSDSELIGRLREFLKNSDLETTTNTIVRRKLEEDFGVNLSDKKGFIREQVDLFLQSQFEEQAAEVVGDNGYEEEGSAADDRESRVQDGDEVEEDEEEEEETVGRSSKRKTRAKGRSRKQPEEGKKSAGGGFTKLCRLSPQLEEFLGAPEMARTEVVKQLWVYIKEKELQDPSNKRNILCDEPLRTIFCVDSINMFEMNKALTKHIWPLDSYDVIPVNTAIQKEKINQQENEEEPDDPGWKEKRQKGGTKGYMAPLQLSDLETTTNTIVHQKLEEDFPVNLTDKKGFIREQVDLFLQSQFEEQAAEVAGDNEYEEEEEEGSAANDRESGVKGGNELEEDKEEEEETVGRSSKRKTRAKGRSRKQPGEGKKSGGGSFTKLCLLSPQLEEFLGALEMARTEVVKQLWVYIKEKELQDPIIPAKTATQKEKQKQQESEEGTDWQITFHLNDTSEADDEKKMLNNLSYNQMIQEGKRSGRKAEPKDLWPLSSFRIPSKVPWHRSTCNVSIRGHQENVGLHKAEQTFRYVVTLDPSDKRKIICDEKLRELFDVDSFVGFTVTKLLSAHFVKS</sequence>
<evidence type="ECO:0000313" key="8">
    <source>
        <dbReference type="EMBL" id="CAI0375441.1"/>
    </source>
</evidence>
<evidence type="ECO:0000259" key="6">
    <source>
        <dbReference type="PROSITE" id="PS51925"/>
    </source>
</evidence>
<dbReference type="SUPFAM" id="SSF109715">
    <property type="entry name" value="DEK C-terminal domain"/>
    <property type="match status" value="2"/>
</dbReference>
<dbReference type="Pfam" id="PF02201">
    <property type="entry name" value="SWIB"/>
    <property type="match status" value="3"/>
</dbReference>
<dbReference type="EMBL" id="CAMGYJ010000002">
    <property type="protein sequence ID" value="CAI0375441.1"/>
    <property type="molecule type" value="Genomic_DNA"/>
</dbReference>
<keyword evidence="4" id="KW-0539">Nucleus</keyword>
<dbReference type="SMART" id="SM00151">
    <property type="entry name" value="SWIB"/>
    <property type="match status" value="2"/>
</dbReference>
<dbReference type="GO" id="GO:0001181">
    <property type="term" value="F:RNA polymerase I general transcription initiation factor activity"/>
    <property type="evidence" value="ECO:0007669"/>
    <property type="project" value="UniProtKB-ARBA"/>
</dbReference>